<proteinExistence type="inferred from homology"/>
<gene>
    <name evidence="10" type="ORF">LNP81_17030</name>
</gene>
<keyword evidence="5" id="KW-0378">Hydrolase</keyword>
<reference evidence="10" key="1">
    <citation type="submission" date="2021-11" db="EMBL/GenBank/DDBJ databases">
        <title>Description of novel Flavobacterium species.</title>
        <authorList>
            <person name="Saticioglu I.B."/>
            <person name="Ay H."/>
            <person name="Altun S."/>
            <person name="Duman M."/>
        </authorList>
    </citation>
    <scope>NUCLEOTIDE SEQUENCE</scope>
    <source>
        <strain evidence="10">F-30</strain>
    </source>
</reference>
<evidence type="ECO:0000313" key="10">
    <source>
        <dbReference type="EMBL" id="MCC9064713.1"/>
    </source>
</evidence>
<keyword evidence="3" id="KW-0645">Protease</keyword>
<dbReference type="Pfam" id="PF05649">
    <property type="entry name" value="Peptidase_M13_N"/>
    <property type="match status" value="1"/>
</dbReference>
<evidence type="ECO:0000256" key="7">
    <source>
        <dbReference type="ARBA" id="ARBA00023049"/>
    </source>
</evidence>
<comment type="cofactor">
    <cofactor evidence="1">
        <name>Zn(2+)</name>
        <dbReference type="ChEBI" id="CHEBI:29105"/>
    </cofactor>
</comment>
<keyword evidence="6" id="KW-0862">Zinc</keyword>
<dbReference type="InterPro" id="IPR018497">
    <property type="entry name" value="Peptidase_M13_C"/>
</dbReference>
<sequence length="702" mass="79936">MNFKTIFSKLPVLFASQKNMIAKIIARLGIIVLLFFSSNNLKAQTVASTIGKATFGDWGIETQFISKEIVPGNDFYKYVNEGWLESKTIPAGSSGFSNYSEAKNRIDERIAHIIHDGADKINTSKGTLKQVGALYLGYIDTDNIEKLGLKPIQQDLKQILALNSYEGVAKWMANPKSFSIISIHTAPDINDRSRFLVALGESGIGLPSPEYYEKQDGLYPGYRKAYKEHIVRTFELAGISNAEQRANDILELETKLAAVQWTPAQMRDSKINSRLLSVSELSAYAPGFPWKVFLASRQVDHVNEVILQADSAIKAKAALFENTSIAIWSSYIAFHWIVNHSTVLPEKFRKNQFDFYSSTLNGIKNDVLREKKSILYVNNRLGQAVGKLYVEKYFPTEYLKNIKDLVDYIKRAFSIRLQKLNWLDDSSRKEAIAKLEAVTVRIGYPETWRDYSSMKFDPKNPVGNEQLIAKSNWDNERSLLQKVYTSKNWYQVPQTVDATSSKLYNSIEFPAGILQAPFFDPFADPAVNFGAIGAIIGHELGHCFDDEGSKFDSNGLIRDWWTPQTRKSFEERTKQLVEQYDTFSSDGTHVNGKQTLGENIGDLTGVVVAYEASQLYRADHQNIPLVLNNFTDDQRYFLSFAQTNRSLYTPEMYRMTLSRDYHAPADFRVNGVVRNIDEWYKAFNVKPEDKLYLSPEERVRIW</sequence>
<evidence type="ECO:0000313" key="11">
    <source>
        <dbReference type="Proteomes" id="UP001430679"/>
    </source>
</evidence>
<dbReference type="PROSITE" id="PS51885">
    <property type="entry name" value="NEPRILYSIN"/>
    <property type="match status" value="1"/>
</dbReference>
<evidence type="ECO:0000256" key="1">
    <source>
        <dbReference type="ARBA" id="ARBA00001947"/>
    </source>
</evidence>
<dbReference type="InterPro" id="IPR008753">
    <property type="entry name" value="Peptidase_M13_N"/>
</dbReference>
<feature type="domain" description="Peptidase M13 N-terminal" evidence="9">
    <location>
        <begin position="71"/>
        <end position="445"/>
    </location>
</feature>
<dbReference type="Gene3D" id="3.40.390.10">
    <property type="entry name" value="Collagenase (Catalytic Domain)"/>
    <property type="match status" value="1"/>
</dbReference>
<dbReference type="InterPro" id="IPR042089">
    <property type="entry name" value="Peptidase_M13_dom_2"/>
</dbReference>
<protein>
    <submittedName>
        <fullName evidence="10">M13 family metallopeptidase</fullName>
    </submittedName>
</protein>
<dbReference type="RefSeq" id="WP_230037893.1">
    <property type="nucleotide sequence ID" value="NZ_JAJJMM010000001.1"/>
</dbReference>
<accession>A0ABS8MH70</accession>
<dbReference type="InterPro" id="IPR000718">
    <property type="entry name" value="Peptidase_M13"/>
</dbReference>
<dbReference type="Pfam" id="PF01431">
    <property type="entry name" value="Peptidase_M13"/>
    <property type="match status" value="1"/>
</dbReference>
<organism evidence="10 11">
    <name type="scientific">Flavobacterium piscisymbiosum</name>
    <dbReference type="NCBI Taxonomy" id="2893753"/>
    <lineage>
        <taxon>Bacteria</taxon>
        <taxon>Pseudomonadati</taxon>
        <taxon>Bacteroidota</taxon>
        <taxon>Flavobacteriia</taxon>
        <taxon>Flavobacteriales</taxon>
        <taxon>Flavobacteriaceae</taxon>
        <taxon>Flavobacterium</taxon>
    </lineage>
</organism>
<keyword evidence="11" id="KW-1185">Reference proteome</keyword>
<keyword evidence="4" id="KW-0479">Metal-binding</keyword>
<evidence type="ECO:0000256" key="4">
    <source>
        <dbReference type="ARBA" id="ARBA00022723"/>
    </source>
</evidence>
<comment type="similarity">
    <text evidence="2">Belongs to the peptidase M13 family.</text>
</comment>
<dbReference type="Proteomes" id="UP001430679">
    <property type="component" value="Unassembled WGS sequence"/>
</dbReference>
<dbReference type="PANTHER" id="PTHR11733:SF167">
    <property type="entry name" value="FI17812P1-RELATED"/>
    <property type="match status" value="1"/>
</dbReference>
<evidence type="ECO:0000259" key="9">
    <source>
        <dbReference type="Pfam" id="PF05649"/>
    </source>
</evidence>
<dbReference type="Gene3D" id="1.10.1380.10">
    <property type="entry name" value="Neutral endopeptidase , domain2"/>
    <property type="match status" value="1"/>
</dbReference>
<evidence type="ECO:0000256" key="6">
    <source>
        <dbReference type="ARBA" id="ARBA00022833"/>
    </source>
</evidence>
<dbReference type="EMBL" id="JAJJMM010000001">
    <property type="protein sequence ID" value="MCC9064713.1"/>
    <property type="molecule type" value="Genomic_DNA"/>
</dbReference>
<comment type="caution">
    <text evidence="10">The sequence shown here is derived from an EMBL/GenBank/DDBJ whole genome shotgun (WGS) entry which is preliminary data.</text>
</comment>
<feature type="domain" description="Peptidase M13 C-terminal" evidence="8">
    <location>
        <begin position="505"/>
        <end position="699"/>
    </location>
</feature>
<evidence type="ECO:0000259" key="8">
    <source>
        <dbReference type="Pfam" id="PF01431"/>
    </source>
</evidence>
<dbReference type="SUPFAM" id="SSF55486">
    <property type="entry name" value="Metalloproteases ('zincins'), catalytic domain"/>
    <property type="match status" value="1"/>
</dbReference>
<evidence type="ECO:0000256" key="2">
    <source>
        <dbReference type="ARBA" id="ARBA00007357"/>
    </source>
</evidence>
<evidence type="ECO:0000256" key="3">
    <source>
        <dbReference type="ARBA" id="ARBA00022670"/>
    </source>
</evidence>
<dbReference type="PANTHER" id="PTHR11733">
    <property type="entry name" value="ZINC METALLOPROTEASE FAMILY M13 NEPRILYSIN-RELATED"/>
    <property type="match status" value="1"/>
</dbReference>
<evidence type="ECO:0000256" key="5">
    <source>
        <dbReference type="ARBA" id="ARBA00022801"/>
    </source>
</evidence>
<dbReference type="InterPro" id="IPR024079">
    <property type="entry name" value="MetalloPept_cat_dom_sf"/>
</dbReference>
<name>A0ABS8MH70_9FLAO</name>
<dbReference type="PRINTS" id="PR00786">
    <property type="entry name" value="NEPRILYSIN"/>
</dbReference>
<keyword evidence="7" id="KW-0482">Metalloprotease</keyword>
<dbReference type="CDD" id="cd08662">
    <property type="entry name" value="M13"/>
    <property type="match status" value="1"/>
</dbReference>